<evidence type="ECO:0000256" key="1">
    <source>
        <dbReference type="ARBA" id="ARBA00000971"/>
    </source>
</evidence>
<evidence type="ECO:0000256" key="11">
    <source>
        <dbReference type="ARBA" id="ARBA00029986"/>
    </source>
</evidence>
<evidence type="ECO:0000256" key="4">
    <source>
        <dbReference type="ARBA" id="ARBA00016902"/>
    </source>
</evidence>
<dbReference type="InterPro" id="IPR001179">
    <property type="entry name" value="PPIase_FKBP_dom"/>
</dbReference>
<feature type="domain" description="PPIase FKBP-type" evidence="15">
    <location>
        <begin position="163"/>
        <end position="223"/>
    </location>
</feature>
<evidence type="ECO:0000256" key="3">
    <source>
        <dbReference type="ARBA" id="ARBA00013194"/>
    </source>
</evidence>
<dbReference type="NCBIfam" id="TIGR00115">
    <property type="entry name" value="tig"/>
    <property type="match status" value="1"/>
</dbReference>
<dbReference type="InterPro" id="IPR027304">
    <property type="entry name" value="Trigger_fact/SurA_dom_sf"/>
</dbReference>
<dbReference type="RefSeq" id="WP_007288831.1">
    <property type="nucleotide sequence ID" value="NZ_AAWL01000004.1"/>
</dbReference>
<comment type="function">
    <text evidence="10 12">Involved in protein export. Acts as a chaperone by maintaining the newly synthesized protein in an open conformation. Functions as a peptidyl-prolyl cis-trans isomerase.</text>
</comment>
<dbReference type="Pfam" id="PF05697">
    <property type="entry name" value="Trigger_N"/>
    <property type="match status" value="1"/>
</dbReference>
<dbReference type="SUPFAM" id="SSF102735">
    <property type="entry name" value="Trigger factor ribosome-binding domain"/>
    <property type="match status" value="1"/>
</dbReference>
<name>A1HP69_9FIRM</name>
<dbReference type="GO" id="GO:0003755">
    <property type="term" value="F:peptidyl-prolyl cis-trans isomerase activity"/>
    <property type="evidence" value="ECO:0007669"/>
    <property type="project" value="UniProtKB-UniRule"/>
</dbReference>
<dbReference type="PANTHER" id="PTHR30560">
    <property type="entry name" value="TRIGGER FACTOR CHAPERONE AND PEPTIDYL-PROLYL CIS/TRANS ISOMERASE"/>
    <property type="match status" value="1"/>
</dbReference>
<comment type="similarity">
    <text evidence="2 12 14">Belongs to the FKBP-type PPIase family. Tig subfamily.</text>
</comment>
<evidence type="ECO:0000313" key="17">
    <source>
        <dbReference type="Proteomes" id="UP000005139"/>
    </source>
</evidence>
<evidence type="ECO:0000256" key="10">
    <source>
        <dbReference type="ARBA" id="ARBA00024849"/>
    </source>
</evidence>
<dbReference type="InterPro" id="IPR046357">
    <property type="entry name" value="PPIase_dom_sf"/>
</dbReference>
<evidence type="ECO:0000256" key="13">
    <source>
        <dbReference type="PROSITE-ProRule" id="PRU00277"/>
    </source>
</evidence>
<dbReference type="GO" id="GO:0044183">
    <property type="term" value="F:protein folding chaperone"/>
    <property type="evidence" value="ECO:0007669"/>
    <property type="project" value="TreeGrafter"/>
</dbReference>
<dbReference type="InterPro" id="IPR005215">
    <property type="entry name" value="Trig_fac"/>
</dbReference>
<gene>
    <name evidence="12" type="primary">tig</name>
    <name evidence="16" type="ORF">TcarDRAFT_1724</name>
</gene>
<dbReference type="InterPro" id="IPR008880">
    <property type="entry name" value="Trigger_fac_C"/>
</dbReference>
<accession>A1HP69</accession>
<dbReference type="Gene3D" id="1.10.3120.10">
    <property type="entry name" value="Trigger factor, C-terminal domain"/>
    <property type="match status" value="1"/>
</dbReference>
<evidence type="ECO:0000256" key="7">
    <source>
        <dbReference type="ARBA" id="ARBA00023186"/>
    </source>
</evidence>
<evidence type="ECO:0000256" key="8">
    <source>
        <dbReference type="ARBA" id="ARBA00023235"/>
    </source>
</evidence>
<organism evidence="16 17">
    <name type="scientific">Thermosinus carboxydivorans Nor1</name>
    <dbReference type="NCBI Taxonomy" id="401526"/>
    <lineage>
        <taxon>Bacteria</taxon>
        <taxon>Bacillati</taxon>
        <taxon>Bacillota</taxon>
        <taxon>Negativicutes</taxon>
        <taxon>Selenomonadales</taxon>
        <taxon>Sporomusaceae</taxon>
        <taxon>Thermosinus</taxon>
    </lineage>
</organism>
<dbReference type="GO" id="GO:0051301">
    <property type="term" value="P:cell division"/>
    <property type="evidence" value="ECO:0007669"/>
    <property type="project" value="UniProtKB-KW"/>
</dbReference>
<dbReference type="EMBL" id="AAWL01000004">
    <property type="protein sequence ID" value="EAX48177.1"/>
    <property type="molecule type" value="Genomic_DNA"/>
</dbReference>
<keyword evidence="6 12" id="KW-0697">Rotamase</keyword>
<dbReference type="SUPFAM" id="SSF109998">
    <property type="entry name" value="Triger factor/SurA peptide-binding domain-like"/>
    <property type="match status" value="1"/>
</dbReference>
<dbReference type="EC" id="5.2.1.8" evidence="3 12"/>
<keyword evidence="17" id="KW-1185">Reference proteome</keyword>
<evidence type="ECO:0000256" key="14">
    <source>
        <dbReference type="RuleBase" id="RU003914"/>
    </source>
</evidence>
<evidence type="ECO:0000256" key="9">
    <source>
        <dbReference type="ARBA" id="ARBA00023306"/>
    </source>
</evidence>
<evidence type="ECO:0000313" key="16">
    <source>
        <dbReference type="EMBL" id="EAX48177.1"/>
    </source>
</evidence>
<dbReference type="Gene3D" id="3.30.70.1050">
    <property type="entry name" value="Trigger factor ribosome-binding domain"/>
    <property type="match status" value="1"/>
</dbReference>
<dbReference type="FunFam" id="3.10.50.40:FF:000001">
    <property type="entry name" value="Trigger factor"/>
    <property type="match status" value="1"/>
</dbReference>
<dbReference type="InterPro" id="IPR008881">
    <property type="entry name" value="Trigger_fac_ribosome-bd_bac"/>
</dbReference>
<dbReference type="Pfam" id="PF00254">
    <property type="entry name" value="FKBP_C"/>
    <property type="match status" value="1"/>
</dbReference>
<dbReference type="HAMAP" id="MF_00303">
    <property type="entry name" value="Trigger_factor_Tig"/>
    <property type="match status" value="1"/>
</dbReference>
<evidence type="ECO:0000256" key="12">
    <source>
        <dbReference type="HAMAP-Rule" id="MF_00303"/>
    </source>
</evidence>
<dbReference type="PIRSF" id="PIRSF003095">
    <property type="entry name" value="Trigger_factor"/>
    <property type="match status" value="1"/>
</dbReference>
<comment type="domain">
    <text evidence="12">Consists of 3 domains; the N-terminus binds the ribosome, the middle domain has PPIase activity, while the C-terminus has intrinsic chaperone activity on its own.</text>
</comment>
<dbReference type="GO" id="GO:0015031">
    <property type="term" value="P:protein transport"/>
    <property type="evidence" value="ECO:0007669"/>
    <property type="project" value="UniProtKB-UniRule"/>
</dbReference>
<evidence type="ECO:0000256" key="5">
    <source>
        <dbReference type="ARBA" id="ARBA00022618"/>
    </source>
</evidence>
<dbReference type="Proteomes" id="UP000005139">
    <property type="component" value="Unassembled WGS sequence"/>
</dbReference>
<keyword evidence="12" id="KW-0963">Cytoplasm</keyword>
<dbReference type="Pfam" id="PF05698">
    <property type="entry name" value="Trigger_C"/>
    <property type="match status" value="1"/>
</dbReference>
<comment type="subcellular location">
    <subcellularLocation>
        <location evidence="12">Cytoplasm</location>
    </subcellularLocation>
    <text evidence="12">About half TF is bound to the ribosome near the polypeptide exit tunnel while the other half is free in the cytoplasm.</text>
</comment>
<dbReference type="InterPro" id="IPR036611">
    <property type="entry name" value="Trigger_fac_ribosome-bd_sf"/>
</dbReference>
<dbReference type="AlphaFoldDB" id="A1HP69"/>
<evidence type="ECO:0000256" key="6">
    <source>
        <dbReference type="ARBA" id="ARBA00023110"/>
    </source>
</evidence>
<comment type="caution">
    <text evidence="16">The sequence shown here is derived from an EMBL/GenBank/DDBJ whole genome shotgun (WGS) entry which is preliminary data.</text>
</comment>
<dbReference type="GO" id="GO:0005737">
    <property type="term" value="C:cytoplasm"/>
    <property type="evidence" value="ECO:0007669"/>
    <property type="project" value="UniProtKB-SubCell"/>
</dbReference>
<dbReference type="GO" id="GO:0051083">
    <property type="term" value="P:'de novo' cotranslational protein folding"/>
    <property type="evidence" value="ECO:0007669"/>
    <property type="project" value="TreeGrafter"/>
</dbReference>
<dbReference type="GO" id="GO:0043022">
    <property type="term" value="F:ribosome binding"/>
    <property type="evidence" value="ECO:0007669"/>
    <property type="project" value="TreeGrafter"/>
</dbReference>
<keyword evidence="7 12" id="KW-0143">Chaperone</keyword>
<evidence type="ECO:0000259" key="15">
    <source>
        <dbReference type="PROSITE" id="PS50059"/>
    </source>
</evidence>
<keyword evidence="5 12" id="KW-0132">Cell division</keyword>
<dbReference type="InterPro" id="IPR037041">
    <property type="entry name" value="Trigger_fac_C_sf"/>
</dbReference>
<protein>
    <recommendedName>
        <fullName evidence="4 12">Trigger factor</fullName>
        <shortName evidence="12">TF</shortName>
        <ecNumber evidence="3 12">5.2.1.8</ecNumber>
    </recommendedName>
    <alternativeName>
        <fullName evidence="11 12">PPIase</fullName>
    </alternativeName>
</protein>
<proteinExistence type="inferred from homology"/>
<reference evidence="16 17" key="1">
    <citation type="submission" date="2007-01" db="EMBL/GenBank/DDBJ databases">
        <title>Annotation of the draft genome assembly of Thermosinus carboxydivorans Nor1.</title>
        <authorList>
            <consortium name="US DOE Joint Genome Institute (JGI-ORNL)"/>
            <person name="Larimer F."/>
            <person name="Land M."/>
            <person name="Hauser L."/>
        </authorList>
    </citation>
    <scope>NUCLEOTIDE SEQUENCE [LARGE SCALE GENOMIC DNA]</scope>
    <source>
        <strain evidence="16 17">Nor1</strain>
    </source>
</reference>
<dbReference type="OrthoDB" id="9767721at2"/>
<dbReference type="eggNOG" id="COG0544">
    <property type="taxonomic scope" value="Bacteria"/>
</dbReference>
<reference evidence="16 17" key="2">
    <citation type="submission" date="2007-01" db="EMBL/GenBank/DDBJ databases">
        <title>Sequencing of the draft genome and assembly of Thermosinus carboxydivorans Nor1.</title>
        <authorList>
            <consortium name="US DOE Joint Genome Institute (JGI-PGF)"/>
            <person name="Copeland A."/>
            <person name="Lucas S."/>
            <person name="Lapidus A."/>
            <person name="Barry K."/>
            <person name="Glavina del Rio T."/>
            <person name="Dalin E."/>
            <person name="Tice H."/>
            <person name="Bruce D."/>
            <person name="Pitluck S."/>
            <person name="Richardson P."/>
        </authorList>
    </citation>
    <scope>NUCLEOTIDE SEQUENCE [LARGE SCALE GENOMIC DNA]</scope>
    <source>
        <strain evidence="16 17">Nor1</strain>
    </source>
</reference>
<comment type="catalytic activity">
    <reaction evidence="1 12 13">
        <text>[protein]-peptidylproline (omega=180) = [protein]-peptidylproline (omega=0)</text>
        <dbReference type="Rhea" id="RHEA:16237"/>
        <dbReference type="Rhea" id="RHEA-COMP:10747"/>
        <dbReference type="Rhea" id="RHEA-COMP:10748"/>
        <dbReference type="ChEBI" id="CHEBI:83833"/>
        <dbReference type="ChEBI" id="CHEBI:83834"/>
        <dbReference type="EC" id="5.2.1.8"/>
    </reaction>
</comment>
<evidence type="ECO:0000256" key="2">
    <source>
        <dbReference type="ARBA" id="ARBA00005464"/>
    </source>
</evidence>
<sequence length="429" mass="47914">MKVTAERIDNHKLVLEMEVPQEEVAKAFQKAYQKLAARVNIPGFRKGKAPRKILELHVGKEVLKDEAFDLLANKAYWQALDEQKAEPVTRPEIEILTFEEGKPLRFKATVVTKPEVTLGEYKGLKVAKPAAEVTVEDVHKQLENLRNRHAKMVVVEDAALQKGDFAIIDFEGFIDGKPFKGGDAKGYPLEVGSGSFIPGFEEQLLGAKAGEEREVNVVFPENYFVPELAGKASTFKVKIHDIKRKELPELDDDFAKDVSEFDTLEELKADIENKLKEAAAERAEREFRNQAIKLAVDNATVDIPEVMIEQRIDDMVSDLDINLQNRGMKLDDYLKATKMDLAGLRQNYREAAAYSVKTDLVLEAIAKAEGIEVSDEDVQAEVVAMARSYGASVEEVAKIIREQGRVGALYETVKRKKAAKLIIDSAVAE</sequence>
<dbReference type="PANTHER" id="PTHR30560:SF3">
    <property type="entry name" value="TRIGGER FACTOR-LIKE PROTEIN TIG, CHLOROPLASTIC"/>
    <property type="match status" value="1"/>
</dbReference>
<keyword evidence="9 12" id="KW-0131">Cell cycle</keyword>
<dbReference type="GO" id="GO:0043335">
    <property type="term" value="P:protein unfolding"/>
    <property type="evidence" value="ECO:0007669"/>
    <property type="project" value="TreeGrafter"/>
</dbReference>
<dbReference type="PROSITE" id="PS50059">
    <property type="entry name" value="FKBP_PPIASE"/>
    <property type="match status" value="1"/>
</dbReference>
<dbReference type="Gene3D" id="3.10.50.40">
    <property type="match status" value="1"/>
</dbReference>
<keyword evidence="8 12" id="KW-0413">Isomerase</keyword>
<dbReference type="SUPFAM" id="SSF54534">
    <property type="entry name" value="FKBP-like"/>
    <property type="match status" value="1"/>
</dbReference>